<sequence length="1161" mass="128472">MFDYRPPANCHSYCIECSAERNSLRTPFVISFGVIYAQHGALRLEGCLEPQFPTSYAVCVANIASVRIAASSNQFTLLGDTSNGVQVSVLTTPALQPIFTSSVSIPEYTAVSALTVRRKDFEFFHFLVMTSEYSEIDSVFISEESGPESLGSPEVQKKPSCACSASPIKSPVTSAEFGNYLEKEIVQGSRSFHGTDTEAAHEEGIYEADMTVKVVQALSEHSNDGTCLKVGHCSPILRIDDPACDASQIRETAVSANNEPGYVMEVNRACISPPKCEERFARTSNCEEEVNFGKVESPEVAYVPSQSSGTGSSAEGLDRAANFNNPSSDLGILKDRGMQVEETNRFLKDRKLSRKPSSNPARSLVEQLKKIDLSLDGGTLKVCDRNLSEYALATIVNAVKNNDKLAELDLSGCCIQKGDALAELVRNSPSLQRLLLAWNSLGSARTGIAALAFAVASAPSLRELDLRSNRIGPATAAALALALRSNNTLKRIDLTYNEVGTSGATALLGMLEKNHFLTELKLAGNNIPCQLLGQIGSRVSDLRTARHSQSQCWISTFPEAKSAKRASSTRISGRSTAQNSNKIIQDELEMLRKILGDAKAECDDLYKQKCDTVCQLEASREELDKEIKRRGKVQRETEELKTEIAKLKQEIGFLQDKLHCNACETYKKIDILEKEITNRKESERVAQEREAEGLKEIQHLTDQLTTLQEDSIKRIHAMEAKYKSEAKHNAVLINKLESSISQRDLKQLEEIEAVRSQSEVEIDSLKSIRDDLIMEVEKQKGNTKLCEQQLVIHKQVLQQEKEAIEQELKLQIKIHVVKIECLENQLEEKDKENAKIKQKHGEHVQALEDDLRKERASVTRAGLIKSDAEQKIATMEADMELWKEKYKAEQEGAMFLEEKIRADELKFYSCVTALCSKNAEEQEMMKGDLCLQRKKIETMHMQHKEMQAEHDRRMKDVEIQLRGTETAVVEWVQQQFSALLVALSFHASLPAIKNGSVWKSHFNRGMAIEGSDGAEPRQTRSACMSENQASSPLSPRKSQTCQPTDATSTDLPPMASQSNLLMARLNPAPVVTKPVSPSSQSNTKANPPASGFPSTTQLMTDKGPRPGLASSRSSRMLVDYTCSAPSLSVISLVQPVLYEEVGTVEEDLVSSDRESVNSDEM</sequence>
<evidence type="ECO:0000256" key="6">
    <source>
        <dbReference type="SAM" id="MobiDB-lite"/>
    </source>
</evidence>
<dbReference type="AlphaFoldDB" id="A0A2K1L8N8"/>
<dbReference type="EMBL" id="ABEU02000001">
    <property type="protein sequence ID" value="PNR62410.1"/>
    <property type="molecule type" value="Genomic_DNA"/>
</dbReference>
<evidence type="ECO:0000256" key="2">
    <source>
        <dbReference type="ARBA" id="ARBA00022490"/>
    </source>
</evidence>
<dbReference type="Gramene" id="Pp3c1_19200V3.1">
    <property type="protein sequence ID" value="Pp3c1_19200V3.1"/>
    <property type="gene ID" value="Pp3c1_19200"/>
</dbReference>
<dbReference type="InParanoid" id="A0A2K1L8N8"/>
<feature type="compositionally biased region" description="Polar residues" evidence="6">
    <location>
        <begin position="1019"/>
        <end position="1054"/>
    </location>
</feature>
<feature type="region of interest" description="Disordered" evidence="6">
    <location>
        <begin position="1070"/>
        <end position="1111"/>
    </location>
</feature>
<dbReference type="InterPro" id="IPR001611">
    <property type="entry name" value="Leu-rich_rpt"/>
</dbReference>
<gene>
    <name evidence="7" type="ORF">PHYPA_000834</name>
</gene>
<feature type="compositionally biased region" description="Polar residues" evidence="6">
    <location>
        <begin position="1075"/>
        <end position="1085"/>
    </location>
</feature>
<dbReference type="InterPro" id="IPR052116">
    <property type="entry name" value="Centro_Cilium_Assembly"/>
</dbReference>
<evidence type="ECO:0000256" key="3">
    <source>
        <dbReference type="ARBA" id="ARBA00023054"/>
    </source>
</evidence>
<proteinExistence type="predicted"/>
<reference evidence="8" key="3">
    <citation type="submission" date="2020-12" db="UniProtKB">
        <authorList>
            <consortium name="EnsemblPlants"/>
        </authorList>
    </citation>
    <scope>IDENTIFICATION</scope>
</reference>
<reference evidence="7 9" key="2">
    <citation type="journal article" date="2018" name="Plant J.">
        <title>The Physcomitrella patens chromosome-scale assembly reveals moss genome structure and evolution.</title>
        <authorList>
            <person name="Lang D."/>
            <person name="Ullrich K.K."/>
            <person name="Murat F."/>
            <person name="Fuchs J."/>
            <person name="Jenkins J."/>
            <person name="Haas F.B."/>
            <person name="Piednoel M."/>
            <person name="Gundlach H."/>
            <person name="Van Bel M."/>
            <person name="Meyberg R."/>
            <person name="Vives C."/>
            <person name="Morata J."/>
            <person name="Symeonidi A."/>
            <person name="Hiss M."/>
            <person name="Muchero W."/>
            <person name="Kamisugi Y."/>
            <person name="Saleh O."/>
            <person name="Blanc G."/>
            <person name="Decker E.L."/>
            <person name="van Gessel N."/>
            <person name="Grimwood J."/>
            <person name="Hayes R.D."/>
            <person name="Graham S.W."/>
            <person name="Gunter L.E."/>
            <person name="McDaniel S.F."/>
            <person name="Hoernstein S.N.W."/>
            <person name="Larsson A."/>
            <person name="Li F.W."/>
            <person name="Perroud P.F."/>
            <person name="Phillips J."/>
            <person name="Ranjan P."/>
            <person name="Rokshar D.S."/>
            <person name="Rothfels C.J."/>
            <person name="Schneider L."/>
            <person name="Shu S."/>
            <person name="Stevenson D.W."/>
            <person name="Thummler F."/>
            <person name="Tillich M."/>
            <person name="Villarreal Aguilar J.C."/>
            <person name="Widiez T."/>
            <person name="Wong G.K."/>
            <person name="Wymore A."/>
            <person name="Zhang Y."/>
            <person name="Zimmer A.D."/>
            <person name="Quatrano R.S."/>
            <person name="Mayer K.F.X."/>
            <person name="Goodstein D."/>
            <person name="Casacuberta J.M."/>
            <person name="Vandepoele K."/>
            <person name="Reski R."/>
            <person name="Cuming A.C."/>
            <person name="Tuskan G.A."/>
            <person name="Maumus F."/>
            <person name="Salse J."/>
            <person name="Schmutz J."/>
            <person name="Rensing S.A."/>
        </authorList>
    </citation>
    <scope>NUCLEOTIDE SEQUENCE [LARGE SCALE GENOMIC DNA]</scope>
    <source>
        <strain evidence="8 9">cv. Gransden 2004</strain>
    </source>
</reference>
<keyword evidence="9" id="KW-1185">Reference proteome</keyword>
<keyword evidence="4" id="KW-0206">Cytoskeleton</keyword>
<dbReference type="Pfam" id="PF13516">
    <property type="entry name" value="LRR_6"/>
    <property type="match status" value="3"/>
</dbReference>
<reference evidence="7 9" key="1">
    <citation type="journal article" date="2008" name="Science">
        <title>The Physcomitrella genome reveals evolutionary insights into the conquest of land by plants.</title>
        <authorList>
            <person name="Rensing S."/>
            <person name="Lang D."/>
            <person name="Zimmer A."/>
            <person name="Terry A."/>
            <person name="Salamov A."/>
            <person name="Shapiro H."/>
            <person name="Nishiyama T."/>
            <person name="Perroud P.-F."/>
            <person name="Lindquist E."/>
            <person name="Kamisugi Y."/>
            <person name="Tanahashi T."/>
            <person name="Sakakibara K."/>
            <person name="Fujita T."/>
            <person name="Oishi K."/>
            <person name="Shin-I T."/>
            <person name="Kuroki Y."/>
            <person name="Toyoda A."/>
            <person name="Suzuki Y."/>
            <person name="Hashimoto A."/>
            <person name="Yamaguchi K."/>
            <person name="Sugano A."/>
            <person name="Kohara Y."/>
            <person name="Fujiyama A."/>
            <person name="Anterola A."/>
            <person name="Aoki S."/>
            <person name="Ashton N."/>
            <person name="Barbazuk W.B."/>
            <person name="Barker E."/>
            <person name="Bennetzen J."/>
            <person name="Bezanilla M."/>
            <person name="Blankenship R."/>
            <person name="Cho S.H."/>
            <person name="Dutcher S."/>
            <person name="Estelle M."/>
            <person name="Fawcett J.A."/>
            <person name="Gundlach H."/>
            <person name="Hanada K."/>
            <person name="Heyl A."/>
            <person name="Hicks K.A."/>
            <person name="Hugh J."/>
            <person name="Lohr M."/>
            <person name="Mayer K."/>
            <person name="Melkozernov A."/>
            <person name="Murata T."/>
            <person name="Nelson D."/>
            <person name="Pils B."/>
            <person name="Prigge M."/>
            <person name="Reiss B."/>
            <person name="Renner T."/>
            <person name="Rombauts S."/>
            <person name="Rushton P."/>
            <person name="Sanderfoot A."/>
            <person name="Schween G."/>
            <person name="Shiu S.-H."/>
            <person name="Stueber K."/>
            <person name="Theodoulou F.L."/>
            <person name="Tu H."/>
            <person name="Van de Peer Y."/>
            <person name="Verrier P.J."/>
            <person name="Waters E."/>
            <person name="Wood A."/>
            <person name="Yang L."/>
            <person name="Cove D."/>
            <person name="Cuming A."/>
            <person name="Hasebe M."/>
            <person name="Lucas S."/>
            <person name="Mishler D.B."/>
            <person name="Reski R."/>
            <person name="Grigoriev I."/>
            <person name="Quatrano R.S."/>
            <person name="Boore J.L."/>
        </authorList>
    </citation>
    <scope>NUCLEOTIDE SEQUENCE [LARGE SCALE GENOMIC DNA]</scope>
    <source>
        <strain evidence="8 9">cv. Gransden 2004</strain>
    </source>
</reference>
<keyword evidence="2" id="KW-0963">Cytoplasm</keyword>
<comment type="subcellular location">
    <subcellularLocation>
        <location evidence="1">Cytoplasm</location>
        <location evidence="1">Cytoskeleton</location>
        <location evidence="1">Microtubule organizing center</location>
        <location evidence="1">Centrosome</location>
    </subcellularLocation>
</comment>
<evidence type="ECO:0000313" key="7">
    <source>
        <dbReference type="EMBL" id="PNR62410.1"/>
    </source>
</evidence>
<dbReference type="Gramene" id="Pp3c1_19200V3.2">
    <property type="protein sequence ID" value="Pp3c1_19200V3.2"/>
    <property type="gene ID" value="Pp3c1_19200"/>
</dbReference>
<evidence type="ECO:0000256" key="5">
    <source>
        <dbReference type="SAM" id="Coils"/>
    </source>
</evidence>
<dbReference type="SUPFAM" id="SSF52047">
    <property type="entry name" value="RNI-like"/>
    <property type="match status" value="1"/>
</dbReference>
<evidence type="ECO:0000313" key="9">
    <source>
        <dbReference type="Proteomes" id="UP000006727"/>
    </source>
</evidence>
<keyword evidence="3 5" id="KW-0175">Coiled coil</keyword>
<organism evidence="7">
    <name type="scientific">Physcomitrium patens</name>
    <name type="common">Spreading-leaved earth moss</name>
    <name type="synonym">Physcomitrella patens</name>
    <dbReference type="NCBI Taxonomy" id="3218"/>
    <lineage>
        <taxon>Eukaryota</taxon>
        <taxon>Viridiplantae</taxon>
        <taxon>Streptophyta</taxon>
        <taxon>Embryophyta</taxon>
        <taxon>Bryophyta</taxon>
        <taxon>Bryophytina</taxon>
        <taxon>Bryopsida</taxon>
        <taxon>Funariidae</taxon>
        <taxon>Funariales</taxon>
        <taxon>Funariaceae</taxon>
        <taxon>Physcomitrium</taxon>
    </lineage>
</organism>
<dbReference type="PaxDb" id="3218-PP1S43_119V6.1"/>
<dbReference type="EnsemblPlants" id="Pp3c1_19200V3.1">
    <property type="protein sequence ID" value="Pp3c1_19200V3.1"/>
    <property type="gene ID" value="Pp3c1_19200"/>
</dbReference>
<dbReference type="STRING" id="3218.A0A2K1L8N8"/>
<dbReference type="Gene3D" id="3.80.10.10">
    <property type="entry name" value="Ribonuclease Inhibitor"/>
    <property type="match status" value="1"/>
</dbReference>
<feature type="coiled-coil region" evidence="5">
    <location>
        <begin position="581"/>
        <end position="657"/>
    </location>
</feature>
<feature type="region of interest" description="Disordered" evidence="6">
    <location>
        <begin position="1009"/>
        <end position="1054"/>
    </location>
</feature>
<dbReference type="PANTHER" id="PTHR23170:SF3">
    <property type="entry name" value="LEUCINE-RICH REPEAT-CONTAINING PROTEIN 45"/>
    <property type="match status" value="1"/>
</dbReference>
<accession>A0A2K1L8N8</accession>
<dbReference type="InterPro" id="IPR032675">
    <property type="entry name" value="LRR_dom_sf"/>
</dbReference>
<protein>
    <submittedName>
        <fullName evidence="7 8">Uncharacterized protein</fullName>
    </submittedName>
</protein>
<evidence type="ECO:0000256" key="1">
    <source>
        <dbReference type="ARBA" id="ARBA00004300"/>
    </source>
</evidence>
<dbReference type="PANTHER" id="PTHR23170">
    <property type="entry name" value="NY-REN-58 ANTIGEN"/>
    <property type="match status" value="1"/>
</dbReference>
<feature type="coiled-coil region" evidence="5">
    <location>
        <begin position="787"/>
        <end position="885"/>
    </location>
</feature>
<name>A0A2K1L8N8_PHYPA</name>
<dbReference type="EnsemblPlants" id="Pp3c1_19200V3.2">
    <property type="protein sequence ID" value="Pp3c1_19200V3.2"/>
    <property type="gene ID" value="Pp3c1_19200"/>
</dbReference>
<evidence type="ECO:0000313" key="8">
    <source>
        <dbReference type="EnsemblPlants" id="Pp3c1_19200V3.1"/>
    </source>
</evidence>
<dbReference type="Proteomes" id="UP000006727">
    <property type="component" value="Chromosome 1"/>
</dbReference>
<evidence type="ECO:0000256" key="4">
    <source>
        <dbReference type="ARBA" id="ARBA00023212"/>
    </source>
</evidence>
<dbReference type="SMART" id="SM00368">
    <property type="entry name" value="LRR_RI"/>
    <property type="match status" value="5"/>
</dbReference>